<proteinExistence type="predicted"/>
<evidence type="ECO:0000256" key="5">
    <source>
        <dbReference type="ARBA" id="ARBA00022741"/>
    </source>
</evidence>
<gene>
    <name evidence="11" type="ORF">F8O05_11335</name>
</gene>
<reference evidence="11 12" key="1">
    <citation type="submission" date="2019-09" db="EMBL/GenBank/DDBJ databases">
        <title>Phylogeny of genus Pseudoclavibacter and closely related genus.</title>
        <authorList>
            <person name="Li Y."/>
        </authorList>
    </citation>
    <scope>NUCLEOTIDE SEQUENCE [LARGE SCALE GENOMIC DNA]</scope>
    <source>
        <strain evidence="11 12">KCTC 13959</strain>
    </source>
</reference>
<evidence type="ECO:0000256" key="7">
    <source>
        <dbReference type="ARBA" id="ARBA00022840"/>
    </source>
</evidence>
<dbReference type="AlphaFoldDB" id="A0A7J5B8X0"/>
<keyword evidence="4" id="KW-0808">Transferase</keyword>
<keyword evidence="3" id="KW-0597">Phosphoprotein</keyword>
<keyword evidence="9" id="KW-0472">Membrane</keyword>
<keyword evidence="9" id="KW-1133">Transmembrane helix</keyword>
<dbReference type="Gene3D" id="3.30.565.10">
    <property type="entry name" value="Histidine kinase-like ATPase, C-terminal domain"/>
    <property type="match status" value="1"/>
</dbReference>
<evidence type="ECO:0000256" key="8">
    <source>
        <dbReference type="ARBA" id="ARBA00023012"/>
    </source>
</evidence>
<keyword evidence="9" id="KW-0812">Transmembrane</keyword>
<dbReference type="GO" id="GO:0016020">
    <property type="term" value="C:membrane"/>
    <property type="evidence" value="ECO:0007669"/>
    <property type="project" value="InterPro"/>
</dbReference>
<feature type="transmembrane region" description="Helical" evidence="9">
    <location>
        <begin position="21"/>
        <end position="41"/>
    </location>
</feature>
<accession>A0A7J5B8X0</accession>
<dbReference type="CDD" id="cd16917">
    <property type="entry name" value="HATPase_UhpB-NarQ-NarX-like"/>
    <property type="match status" value="1"/>
</dbReference>
<dbReference type="InterPro" id="IPR050482">
    <property type="entry name" value="Sensor_HK_TwoCompSys"/>
</dbReference>
<dbReference type="OrthoDB" id="227596at2"/>
<feature type="transmembrane region" description="Helical" evidence="9">
    <location>
        <begin position="154"/>
        <end position="177"/>
    </location>
</feature>
<feature type="domain" description="Signal transduction histidine kinase subgroup 3 dimerisation and phosphoacceptor" evidence="10">
    <location>
        <begin position="210"/>
        <end position="274"/>
    </location>
</feature>
<dbReference type="GO" id="GO:0046983">
    <property type="term" value="F:protein dimerization activity"/>
    <property type="evidence" value="ECO:0007669"/>
    <property type="project" value="InterPro"/>
</dbReference>
<feature type="transmembrane region" description="Helical" evidence="9">
    <location>
        <begin position="90"/>
        <end position="106"/>
    </location>
</feature>
<dbReference type="EC" id="2.7.13.3" evidence="2"/>
<evidence type="ECO:0000259" key="10">
    <source>
        <dbReference type="Pfam" id="PF07730"/>
    </source>
</evidence>
<dbReference type="InterPro" id="IPR011712">
    <property type="entry name" value="Sig_transdc_His_kin_sub3_dim/P"/>
</dbReference>
<evidence type="ECO:0000256" key="1">
    <source>
        <dbReference type="ARBA" id="ARBA00000085"/>
    </source>
</evidence>
<keyword evidence="8" id="KW-0902">Two-component regulatory system</keyword>
<evidence type="ECO:0000256" key="3">
    <source>
        <dbReference type="ARBA" id="ARBA00022553"/>
    </source>
</evidence>
<comment type="catalytic activity">
    <reaction evidence="1">
        <text>ATP + protein L-histidine = ADP + protein N-phospho-L-histidine.</text>
        <dbReference type="EC" id="2.7.13.3"/>
    </reaction>
</comment>
<protein>
    <recommendedName>
        <fullName evidence="2">histidine kinase</fullName>
        <ecNumber evidence="2">2.7.13.3</ecNumber>
    </recommendedName>
</protein>
<keyword evidence="6" id="KW-0418">Kinase</keyword>
<dbReference type="PANTHER" id="PTHR24421">
    <property type="entry name" value="NITRATE/NITRITE SENSOR PROTEIN NARX-RELATED"/>
    <property type="match status" value="1"/>
</dbReference>
<evidence type="ECO:0000256" key="4">
    <source>
        <dbReference type="ARBA" id="ARBA00022679"/>
    </source>
</evidence>
<evidence type="ECO:0000256" key="6">
    <source>
        <dbReference type="ARBA" id="ARBA00022777"/>
    </source>
</evidence>
<sequence>MAPTMGVMNQSFIATHERPRRVLLMDAISSLCVLPCVLLVFGGYEPAASWLLLSPVVLLFLIRRTAPITFLWLATVLAGASYGTGFALEMMVYLVVLVGVYGAAAFTPKRMQLLGFVPLFLAVLVMVLDLLLGLLPDSGSNFFYSSELAPEQRWTMVASMSVVSTIAFVAAWALGMLRRSQLKDVARQRERADLLERDAHRLAELAVTEERTRISREMHDIIAHSLASILTLAEGGRMGTKQAGSEHSHELFNKIAGASRSALGEVKVLLKQVDEAQSDAPAYGLADIADLAENARLAGLPLEFSVQGEPRPIPAGHSLAVYRVAQESITNVLKHAPGQHSEMLVTWGQESFSVLTRNTVPEDFAEQSEPIPGKGIVGMRERAEIFNGQLRVTRTAHLFEVFAEWPYPEGSQY</sequence>
<keyword evidence="12" id="KW-1185">Reference proteome</keyword>
<name>A0A7J5B8X0_9MICO</name>
<keyword evidence="5" id="KW-0547">Nucleotide-binding</keyword>
<dbReference type="Gene3D" id="1.20.5.1930">
    <property type="match status" value="1"/>
</dbReference>
<organism evidence="11 12">
    <name type="scientific">Gulosibacter chungangensis</name>
    <dbReference type="NCBI Taxonomy" id="979746"/>
    <lineage>
        <taxon>Bacteria</taxon>
        <taxon>Bacillati</taxon>
        <taxon>Actinomycetota</taxon>
        <taxon>Actinomycetes</taxon>
        <taxon>Micrococcales</taxon>
        <taxon>Microbacteriaceae</taxon>
        <taxon>Gulosibacter</taxon>
    </lineage>
</organism>
<evidence type="ECO:0000256" key="2">
    <source>
        <dbReference type="ARBA" id="ARBA00012438"/>
    </source>
</evidence>
<feature type="transmembrane region" description="Helical" evidence="9">
    <location>
        <begin position="113"/>
        <end position="134"/>
    </location>
</feature>
<evidence type="ECO:0000313" key="12">
    <source>
        <dbReference type="Proteomes" id="UP000433493"/>
    </source>
</evidence>
<dbReference type="InterPro" id="IPR036890">
    <property type="entry name" value="HATPase_C_sf"/>
</dbReference>
<dbReference type="Proteomes" id="UP000433493">
    <property type="component" value="Unassembled WGS sequence"/>
</dbReference>
<evidence type="ECO:0000313" key="11">
    <source>
        <dbReference type="EMBL" id="KAB1641907.1"/>
    </source>
</evidence>
<evidence type="ECO:0000256" key="9">
    <source>
        <dbReference type="SAM" id="Phobius"/>
    </source>
</evidence>
<dbReference type="GO" id="GO:0000155">
    <property type="term" value="F:phosphorelay sensor kinase activity"/>
    <property type="evidence" value="ECO:0007669"/>
    <property type="project" value="InterPro"/>
</dbReference>
<dbReference type="EMBL" id="WBKB01000007">
    <property type="protein sequence ID" value="KAB1641907.1"/>
    <property type="molecule type" value="Genomic_DNA"/>
</dbReference>
<dbReference type="PANTHER" id="PTHR24421:SF10">
    <property type="entry name" value="NITRATE_NITRITE SENSOR PROTEIN NARQ"/>
    <property type="match status" value="1"/>
</dbReference>
<comment type="caution">
    <text evidence="11">The sequence shown here is derived from an EMBL/GenBank/DDBJ whole genome shotgun (WGS) entry which is preliminary data.</text>
</comment>
<dbReference type="GO" id="GO:0005524">
    <property type="term" value="F:ATP binding"/>
    <property type="evidence" value="ECO:0007669"/>
    <property type="project" value="UniProtKB-KW"/>
</dbReference>
<keyword evidence="7" id="KW-0067">ATP-binding</keyword>
<dbReference type="Pfam" id="PF07730">
    <property type="entry name" value="HisKA_3"/>
    <property type="match status" value="1"/>
</dbReference>